<reference evidence="1" key="1">
    <citation type="submission" date="2021-09" db="EMBL/GenBank/DDBJ databases">
        <authorList>
            <person name="Martin H S."/>
        </authorList>
    </citation>
    <scope>NUCLEOTIDE SEQUENCE</scope>
</reference>
<dbReference type="OrthoDB" id="1694274at2759"/>
<comment type="caution">
    <text evidence="1">The sequence shown here is derived from an EMBL/GenBank/DDBJ whole genome shotgun (WGS) entry which is preliminary data.</text>
</comment>
<accession>A0A8J2QNK4</accession>
<evidence type="ECO:0000313" key="2">
    <source>
        <dbReference type="Proteomes" id="UP000789524"/>
    </source>
</evidence>
<dbReference type="EMBL" id="CAKASE010000053">
    <property type="protein sequence ID" value="CAG9565368.1"/>
    <property type="molecule type" value="Genomic_DNA"/>
</dbReference>
<evidence type="ECO:0000313" key="1">
    <source>
        <dbReference type="EMBL" id="CAG9565368.1"/>
    </source>
</evidence>
<organism evidence="1 2">
    <name type="scientific">Danaus chrysippus</name>
    <name type="common">African queen</name>
    <dbReference type="NCBI Taxonomy" id="151541"/>
    <lineage>
        <taxon>Eukaryota</taxon>
        <taxon>Metazoa</taxon>
        <taxon>Ecdysozoa</taxon>
        <taxon>Arthropoda</taxon>
        <taxon>Hexapoda</taxon>
        <taxon>Insecta</taxon>
        <taxon>Pterygota</taxon>
        <taxon>Neoptera</taxon>
        <taxon>Endopterygota</taxon>
        <taxon>Lepidoptera</taxon>
        <taxon>Glossata</taxon>
        <taxon>Ditrysia</taxon>
        <taxon>Papilionoidea</taxon>
        <taxon>Nymphalidae</taxon>
        <taxon>Danainae</taxon>
        <taxon>Danaini</taxon>
        <taxon>Danaina</taxon>
        <taxon>Danaus</taxon>
        <taxon>Anosia</taxon>
    </lineage>
</organism>
<dbReference type="AlphaFoldDB" id="A0A8J2QNK4"/>
<sequence length="144" mass="16704">MFILWFQQLVQVLVHEYGLPMDAASDSASAFLQAFRAKPDDESYAIDEWPTHLWRNCLPKNYRHIAKNISAQWLTLRFQYLALTPDVIHLLETLSSVVAQRVTKLWAPRAQHLGLNYNCKICEGVHQEGNHYCLKTFNSTMEIL</sequence>
<dbReference type="Proteomes" id="UP000789524">
    <property type="component" value="Unassembled WGS sequence"/>
</dbReference>
<name>A0A8J2QNK4_9NEOP</name>
<protein>
    <submittedName>
        <fullName evidence="1">(African queen) hypothetical protein</fullName>
    </submittedName>
</protein>
<proteinExistence type="predicted"/>
<keyword evidence="2" id="KW-1185">Reference proteome</keyword>
<gene>
    <name evidence="1" type="ORF">DCHRY22_LOCUS6218</name>
</gene>